<evidence type="ECO:0000256" key="1">
    <source>
        <dbReference type="PROSITE-ProRule" id="PRU01011"/>
    </source>
</evidence>
<dbReference type="InterPro" id="IPR018244">
    <property type="entry name" value="Allrgn_V5/Tpx1_CS"/>
</dbReference>
<protein>
    <recommendedName>
        <fullName evidence="2">SCP domain-containing protein</fullName>
    </recommendedName>
</protein>
<dbReference type="InParanoid" id="A0A7M7HL23"/>
<dbReference type="PROSITE" id="PS01009">
    <property type="entry name" value="CRISP_1"/>
    <property type="match status" value="1"/>
</dbReference>
<evidence type="ECO:0000313" key="4">
    <source>
        <dbReference type="Proteomes" id="UP000007110"/>
    </source>
</evidence>
<reference evidence="3" key="2">
    <citation type="submission" date="2021-01" db="UniProtKB">
        <authorList>
            <consortium name="EnsemblMetazoa"/>
        </authorList>
    </citation>
    <scope>IDENTIFICATION</scope>
</reference>
<dbReference type="InterPro" id="IPR035940">
    <property type="entry name" value="CAP_sf"/>
</dbReference>
<dbReference type="PRINTS" id="PR00837">
    <property type="entry name" value="V5TPXLIKE"/>
</dbReference>
<organism evidence="3 4">
    <name type="scientific">Strongylocentrotus purpuratus</name>
    <name type="common">Purple sea urchin</name>
    <dbReference type="NCBI Taxonomy" id="7668"/>
    <lineage>
        <taxon>Eukaryota</taxon>
        <taxon>Metazoa</taxon>
        <taxon>Echinodermata</taxon>
        <taxon>Eleutherozoa</taxon>
        <taxon>Echinozoa</taxon>
        <taxon>Echinoidea</taxon>
        <taxon>Euechinoidea</taxon>
        <taxon>Echinacea</taxon>
        <taxon>Camarodonta</taxon>
        <taxon>Echinidea</taxon>
        <taxon>Strongylocentrotidae</taxon>
        <taxon>Strongylocentrotus</taxon>
    </lineage>
</organism>
<dbReference type="FunFam" id="3.40.33.10:FF:000081">
    <property type="entry name" value="Uncharacterized protein"/>
    <property type="match status" value="1"/>
</dbReference>
<dbReference type="KEGG" id="spu:105437887"/>
<reference evidence="4" key="1">
    <citation type="submission" date="2015-02" db="EMBL/GenBank/DDBJ databases">
        <title>Genome sequencing for Strongylocentrotus purpuratus.</title>
        <authorList>
            <person name="Murali S."/>
            <person name="Liu Y."/>
            <person name="Vee V."/>
            <person name="English A."/>
            <person name="Wang M."/>
            <person name="Skinner E."/>
            <person name="Han Y."/>
            <person name="Muzny D.M."/>
            <person name="Worley K.C."/>
            <person name="Gibbs R.A."/>
        </authorList>
    </citation>
    <scope>NUCLEOTIDE SEQUENCE</scope>
</reference>
<dbReference type="Gene3D" id="3.40.33.10">
    <property type="entry name" value="CAP"/>
    <property type="match status" value="1"/>
</dbReference>
<dbReference type="OrthoDB" id="6427256at2759"/>
<accession>A0A7M7HL23</accession>
<dbReference type="Pfam" id="PF00045">
    <property type="entry name" value="Hemopexin"/>
    <property type="match status" value="1"/>
</dbReference>
<dbReference type="AlphaFoldDB" id="A0A7M7HL23"/>
<dbReference type="InterPro" id="IPR014044">
    <property type="entry name" value="CAP_dom"/>
</dbReference>
<dbReference type="SUPFAM" id="SSF50923">
    <property type="entry name" value="Hemopexin-like domain"/>
    <property type="match status" value="1"/>
</dbReference>
<feature type="repeat" description="Hemopexin" evidence="1">
    <location>
        <begin position="776"/>
        <end position="824"/>
    </location>
</feature>
<dbReference type="FunFam" id="2.110.10.10:FF:000034">
    <property type="entry name" value="Stromelysin-1-like Protein"/>
    <property type="match status" value="1"/>
</dbReference>
<name>A0A7M7HL23_STRPU</name>
<dbReference type="SMART" id="SM00120">
    <property type="entry name" value="HX"/>
    <property type="match status" value="2"/>
</dbReference>
<dbReference type="GeneID" id="105437887"/>
<feature type="domain" description="SCP" evidence="2">
    <location>
        <begin position="46"/>
        <end position="195"/>
    </location>
</feature>
<evidence type="ECO:0000259" key="2">
    <source>
        <dbReference type="SMART" id="SM00198"/>
    </source>
</evidence>
<dbReference type="Gene3D" id="2.110.10.10">
    <property type="entry name" value="Hemopexin-like domain"/>
    <property type="match status" value="1"/>
</dbReference>
<dbReference type="InterPro" id="IPR036375">
    <property type="entry name" value="Hemopexin-like_dom_sf"/>
</dbReference>
<dbReference type="PROSITE" id="PS51642">
    <property type="entry name" value="HEMOPEXIN_2"/>
    <property type="match status" value="1"/>
</dbReference>
<dbReference type="GO" id="GO:0005615">
    <property type="term" value="C:extracellular space"/>
    <property type="evidence" value="ECO:0000318"/>
    <property type="project" value="GO_Central"/>
</dbReference>
<dbReference type="Proteomes" id="UP000007110">
    <property type="component" value="Unassembled WGS sequence"/>
</dbReference>
<dbReference type="EnsemblMetazoa" id="XM_011665019">
    <property type="protein sequence ID" value="XP_011663321"/>
    <property type="gene ID" value="LOC105437887"/>
</dbReference>
<dbReference type="PANTHER" id="PTHR10334">
    <property type="entry name" value="CYSTEINE-RICH SECRETORY PROTEIN-RELATED"/>
    <property type="match status" value="1"/>
</dbReference>
<proteinExistence type="predicted"/>
<dbReference type="OMA" id="HQIDERR"/>
<dbReference type="InterPro" id="IPR001283">
    <property type="entry name" value="CRISP-related"/>
</dbReference>
<dbReference type="SUPFAM" id="SSF55797">
    <property type="entry name" value="PR-1-like"/>
    <property type="match status" value="1"/>
</dbReference>
<dbReference type="InterPro" id="IPR018487">
    <property type="entry name" value="Hemopexin-like_repeat"/>
</dbReference>
<dbReference type="Pfam" id="PF00188">
    <property type="entry name" value="CAP"/>
    <property type="match status" value="1"/>
</dbReference>
<keyword evidence="4" id="KW-1185">Reference proteome</keyword>
<dbReference type="SMART" id="SM00198">
    <property type="entry name" value="SCP"/>
    <property type="match status" value="1"/>
</dbReference>
<sequence length="876" mass="97674">MDLFIDFVIRLLVFLIGVVSFRPRLMTMSMPVVSDNVGLSVPYTVAELMAIVDVHNQERGNVSPTAADMEYLYWDEELAAAADGWAVKCTLQHGKPENSTISRFGQNIWAGYGRSKWALPETTSSSRAWTNEDRFYDYETNSCEEGRMCGHYTQIIWATTKAVGCGRAFCRQNENITFDRWIVVCNYLSGGNIRGRQPYIAGPSCSRCSSGNGQCYKNKCRPCSEHTDPCDCNLKCQNCGKLDRERCTCSCPKGWHGNECGKPCVDTHEYCGRSPGWPARYFCPFAPYIPRYCPLMCGVCEAEDPDFVCEETSSDGGWETTDAMTTDNTEVGMTTDRTTLDDITTDIPSSYNDITKGITTSYRDVTTTPFPTTTLDVETASQEIPSTQNLDEVSGETEGIGLDNVVTTPSTEGPHWVEQLEREILDRGKQVNYAAKSTDGEFSNQLRSLITNTSYVDLKEGVEISAQNGIHVERIVESSGTDGDEMEIISTTQLPVLSSSVTRSSSGTDSASLTKDMVMTRTEASEMIIPTHALSTNNHLSTSSEEYSTVSPDSSISHRPTTFVPELQRTENTKSNSTVGATITETKRPIETLLEAATSRTTVQQVTPTNRVNDVSTLGVSTEATSAKYLSTLNSTTDLSKTKNEGVKVQSITGASGDLTNVPVSRKQLGFISKDLCGRTFTAVAALGPTLFLFQGQHLWRVNVSSGQTLSSEKETVQSYFGLDGQKVTAAFYREAVDEWTIFTYIDVFIIRNHSQSQKTSDFHRMRVTELGIPFGVVVDAAFHDDSRKKSYLFTNRWVWRYDDERGDLDIGYPRRSHHEFRGLMQHRPSAAVTLNGKHFILYGKKYMEIDRDTHQIDERRGEHFFEDHFDCLIDN</sequence>
<evidence type="ECO:0000313" key="3">
    <source>
        <dbReference type="EnsemblMetazoa" id="XP_011663321"/>
    </source>
</evidence>
<dbReference type="RefSeq" id="XP_011663321.2">
    <property type="nucleotide sequence ID" value="XM_011665019.2"/>
</dbReference>